<dbReference type="InterPro" id="IPR010419">
    <property type="entry name" value="CO_DH_gsu"/>
</dbReference>
<gene>
    <name evidence="2" type="ORF">ACFOOQ_17315</name>
</gene>
<evidence type="ECO:0000256" key="1">
    <source>
        <dbReference type="SAM" id="Phobius"/>
    </source>
</evidence>
<dbReference type="InterPro" id="IPR023393">
    <property type="entry name" value="START-like_dom_sf"/>
</dbReference>
<dbReference type="PANTHER" id="PTHR38588">
    <property type="entry name" value="BLL0334 PROTEIN"/>
    <property type="match status" value="1"/>
</dbReference>
<evidence type="ECO:0000313" key="3">
    <source>
        <dbReference type="Proteomes" id="UP001595711"/>
    </source>
</evidence>
<dbReference type="EMBL" id="JBHRYJ010000004">
    <property type="protein sequence ID" value="MFC3677318.1"/>
    <property type="molecule type" value="Genomic_DNA"/>
</dbReference>
<evidence type="ECO:0000313" key="2">
    <source>
        <dbReference type="EMBL" id="MFC3677318.1"/>
    </source>
</evidence>
<keyword evidence="1" id="KW-1133">Transmembrane helix</keyword>
<protein>
    <submittedName>
        <fullName evidence="2">Carbon monoxide dehydrogenase subunit G</fullName>
    </submittedName>
</protein>
<dbReference type="CDD" id="cd05018">
    <property type="entry name" value="CoxG"/>
    <property type="match status" value="1"/>
</dbReference>
<accession>A0ABV7VK22</accession>
<feature type="transmembrane region" description="Helical" evidence="1">
    <location>
        <begin position="201"/>
        <end position="219"/>
    </location>
</feature>
<dbReference type="Pfam" id="PF06240">
    <property type="entry name" value="COXG"/>
    <property type="match status" value="1"/>
</dbReference>
<dbReference type="SUPFAM" id="SSF55961">
    <property type="entry name" value="Bet v1-like"/>
    <property type="match status" value="1"/>
</dbReference>
<comment type="caution">
    <text evidence="2">The sequence shown here is derived from an EMBL/GenBank/DDBJ whole genome shotgun (WGS) entry which is preliminary data.</text>
</comment>
<proteinExistence type="predicted"/>
<name>A0ABV7VK22_9PROT</name>
<keyword evidence="1" id="KW-0472">Membrane</keyword>
<reference evidence="3" key="1">
    <citation type="journal article" date="2019" name="Int. J. Syst. Evol. Microbiol.">
        <title>The Global Catalogue of Microorganisms (GCM) 10K type strain sequencing project: providing services to taxonomists for standard genome sequencing and annotation.</title>
        <authorList>
            <consortium name="The Broad Institute Genomics Platform"/>
            <consortium name="The Broad Institute Genome Sequencing Center for Infectious Disease"/>
            <person name="Wu L."/>
            <person name="Ma J."/>
        </authorList>
    </citation>
    <scope>NUCLEOTIDE SEQUENCE [LARGE SCALE GENOMIC DNA]</scope>
    <source>
        <strain evidence="3">KCTC 42182</strain>
    </source>
</reference>
<dbReference type="PANTHER" id="PTHR38588:SF1">
    <property type="entry name" value="BLL0334 PROTEIN"/>
    <property type="match status" value="1"/>
</dbReference>
<sequence length="221" mass="22266">MELTGEQLIPAPRSKVWDAINDPEILRQCITGAETVTKTSDTDFEATVQVKVGPVKARFKGKVSLGDLDPPNSCTISGEAQGGVAAGFGKGSAEVRLADAPINGGTGTKLTYAVKAQVGGKLAQIGARLIDGVAAKMADDFFSKFNAIVGGPAAAEGGGAAAQDAQAPEIAPEMAIGAAATTAAPQPAPLPAPVTGGIPSWAWIIGLIVIVGIVTVIVLRQ</sequence>
<organism evidence="2 3">
    <name type="scientific">Ferrovibrio xuzhouensis</name>
    <dbReference type="NCBI Taxonomy" id="1576914"/>
    <lineage>
        <taxon>Bacteria</taxon>
        <taxon>Pseudomonadati</taxon>
        <taxon>Pseudomonadota</taxon>
        <taxon>Alphaproteobacteria</taxon>
        <taxon>Rhodospirillales</taxon>
        <taxon>Rhodospirillaceae</taxon>
        <taxon>Ferrovibrio</taxon>
    </lineage>
</organism>
<dbReference type="Proteomes" id="UP001595711">
    <property type="component" value="Unassembled WGS sequence"/>
</dbReference>
<keyword evidence="1" id="KW-0812">Transmembrane</keyword>
<dbReference type="Gene3D" id="3.30.530.20">
    <property type="match status" value="1"/>
</dbReference>
<keyword evidence="3" id="KW-1185">Reference proteome</keyword>
<dbReference type="RefSeq" id="WP_379728857.1">
    <property type="nucleotide sequence ID" value="NZ_JBHRYJ010000004.1"/>
</dbReference>